<comment type="subcellular location">
    <subcellularLocation>
        <location evidence="1">Secreted</location>
    </subcellularLocation>
</comment>
<accession>A0A8H7C3F5</accession>
<dbReference type="Gene3D" id="2.120.10.30">
    <property type="entry name" value="TolB, C-terminal domain"/>
    <property type="match status" value="1"/>
</dbReference>
<feature type="compositionally biased region" description="Pro residues" evidence="4">
    <location>
        <begin position="721"/>
        <end position="730"/>
    </location>
</feature>
<proteinExistence type="inferred from homology"/>
<protein>
    <submittedName>
        <fullName evidence="5">Uncharacterized protein</fullName>
    </submittedName>
</protein>
<feature type="region of interest" description="Disordered" evidence="4">
    <location>
        <begin position="475"/>
        <end position="498"/>
    </location>
</feature>
<dbReference type="PANTHER" id="PTHR10009">
    <property type="entry name" value="PROTEIN YELLOW-RELATED"/>
    <property type="match status" value="1"/>
</dbReference>
<dbReference type="SUPFAM" id="SSF101898">
    <property type="entry name" value="NHL repeat"/>
    <property type="match status" value="1"/>
</dbReference>
<dbReference type="Pfam" id="PF03022">
    <property type="entry name" value="MRJP"/>
    <property type="match status" value="1"/>
</dbReference>
<evidence type="ECO:0000256" key="2">
    <source>
        <dbReference type="ARBA" id="ARBA00009127"/>
    </source>
</evidence>
<keyword evidence="3" id="KW-0964">Secreted</keyword>
<feature type="region of interest" description="Disordered" evidence="4">
    <location>
        <begin position="694"/>
        <end position="749"/>
    </location>
</feature>
<sequence length="749" mass="76130">MGFDLGANATTPFKTITFPERILSPTGYLNDVRIDLTPSLTDSGEGVAYIADSGGFGIIVVDLGTDESWRHLNQLKEVSLTSRFLPTFFGAPTFAQTPGTPSIHYQTAGGGGGIDGITISPDGKFIYFTPIASRDLYRVETSALRRNTNNDTLAFLLAADSGQADGLESDNTGKIYISSPEHNSINIFDPDTGLVSVFVRSPILAWADTMSVADDGFIYATVNQLWLSAGFQNGVDKRTRPFALMYNNILIFLSLFAALASVDAAPLATRGDTDFVKQNGLDAQTQNQQFASMKQADSCQEGSDACVDGGFAQCIGGKWTVQPCPGDLKCFALPLVNKPGTSLSCDFEADATARIAAAVGDTSAGGAIPSNVSASAPSPTPSSTSSPDPSLGNDNSENDDCEDDDENTLPASISSVASLPASASGTPLSSSAASASVIPSASEPSATPPPLTPPPLAPASSIRNRRQAMILVPVPDSASSSDDLSTSSPSVSSSSPEVSGIISSTSIILPIPSTTLGNPSVGTSITTASQSNTLISLPSITPSGTGATLVPQSSPLPTAAPSVSPVSGAFTVTVTSTVTSIVGGSCVPTSSASISVEPSSIPIPTSSIPISAEISSTLDTSAPTASSSVPTVTSSTSISSGTSFVPTVSSSAPISSETNTGNSAIKVNGLSTITLSPTPSSSTFDIFGLSFPASSTTSTPSSTGTEISSSGGGFFDFRPVLTPPPTPTPTPAGRLEGSLLEQLTATVDS</sequence>
<dbReference type="InterPro" id="IPR017996">
    <property type="entry name" value="MRJP/yellow-related"/>
</dbReference>
<feature type="region of interest" description="Disordered" evidence="4">
    <location>
        <begin position="368"/>
        <end position="409"/>
    </location>
</feature>
<gene>
    <name evidence="5" type="ORF">Agabi119p4_9450</name>
</gene>
<feature type="compositionally biased region" description="Pro residues" evidence="4">
    <location>
        <begin position="446"/>
        <end position="457"/>
    </location>
</feature>
<evidence type="ECO:0000256" key="1">
    <source>
        <dbReference type="ARBA" id="ARBA00004613"/>
    </source>
</evidence>
<feature type="compositionally biased region" description="Low complexity" evidence="4">
    <location>
        <begin position="369"/>
        <end position="395"/>
    </location>
</feature>
<dbReference type="InterPro" id="IPR011042">
    <property type="entry name" value="6-blade_b-propeller_TolB-like"/>
</dbReference>
<name>A0A8H7C3F5_AGABI</name>
<feature type="region of interest" description="Disordered" evidence="4">
    <location>
        <begin position="439"/>
        <end position="459"/>
    </location>
</feature>
<comment type="similarity">
    <text evidence="2">Belongs to the major royal jelly protein family.</text>
</comment>
<evidence type="ECO:0000256" key="3">
    <source>
        <dbReference type="ARBA" id="ARBA00022525"/>
    </source>
</evidence>
<evidence type="ECO:0000313" key="5">
    <source>
        <dbReference type="EMBL" id="KAF7761458.1"/>
    </source>
</evidence>
<dbReference type="Proteomes" id="UP000629468">
    <property type="component" value="Unassembled WGS sequence"/>
</dbReference>
<feature type="compositionally biased region" description="Acidic residues" evidence="4">
    <location>
        <begin position="396"/>
        <end position="407"/>
    </location>
</feature>
<evidence type="ECO:0000313" key="6">
    <source>
        <dbReference type="Proteomes" id="UP000629468"/>
    </source>
</evidence>
<comment type="caution">
    <text evidence="5">The sequence shown here is derived from an EMBL/GenBank/DDBJ whole genome shotgun (WGS) entry which is preliminary data.</text>
</comment>
<organism evidence="5 6">
    <name type="scientific">Agaricus bisporus var. burnettii</name>
    <dbReference type="NCBI Taxonomy" id="192524"/>
    <lineage>
        <taxon>Eukaryota</taxon>
        <taxon>Fungi</taxon>
        <taxon>Dikarya</taxon>
        <taxon>Basidiomycota</taxon>
        <taxon>Agaricomycotina</taxon>
        <taxon>Agaricomycetes</taxon>
        <taxon>Agaricomycetidae</taxon>
        <taxon>Agaricales</taxon>
        <taxon>Agaricineae</taxon>
        <taxon>Agaricaceae</taxon>
        <taxon>Agaricus</taxon>
    </lineage>
</organism>
<evidence type="ECO:0000256" key="4">
    <source>
        <dbReference type="SAM" id="MobiDB-lite"/>
    </source>
</evidence>
<dbReference type="EMBL" id="JABXXO010000013">
    <property type="protein sequence ID" value="KAF7761458.1"/>
    <property type="molecule type" value="Genomic_DNA"/>
</dbReference>
<dbReference type="GO" id="GO:0005576">
    <property type="term" value="C:extracellular region"/>
    <property type="evidence" value="ECO:0007669"/>
    <property type="project" value="UniProtKB-SubCell"/>
</dbReference>
<reference evidence="5 6" key="1">
    <citation type="journal article" name="Sci. Rep.">
        <title>Telomere-to-telomere assembled and centromere annotated genomes of the two main subspecies of the button mushroom Agaricus bisporus reveal especially polymorphic chromosome ends.</title>
        <authorList>
            <person name="Sonnenberg A.S.M."/>
            <person name="Sedaghat-Telgerd N."/>
            <person name="Lavrijssen B."/>
            <person name="Ohm R.A."/>
            <person name="Hendrickx P.M."/>
            <person name="Scholtmeijer K."/>
            <person name="Baars J.J.P."/>
            <person name="van Peer A."/>
        </authorList>
    </citation>
    <scope>NUCLEOTIDE SEQUENCE [LARGE SCALE GENOMIC DNA]</scope>
    <source>
        <strain evidence="5 6">H119_p4</strain>
    </source>
</reference>
<dbReference type="PANTHER" id="PTHR10009:SF18">
    <property type="entry name" value="PROTEIN YELLOW-LIKE PROTEIN"/>
    <property type="match status" value="1"/>
</dbReference>
<dbReference type="AlphaFoldDB" id="A0A8H7C3F5"/>
<feature type="compositionally biased region" description="Low complexity" evidence="4">
    <location>
        <begin position="694"/>
        <end position="709"/>
    </location>
</feature>